<name>A0A126T2D3_9GAMM</name>
<organism evidence="2 3">
    <name type="scientific">Methylomonas denitrificans</name>
    <dbReference type="NCBI Taxonomy" id="1538553"/>
    <lineage>
        <taxon>Bacteria</taxon>
        <taxon>Pseudomonadati</taxon>
        <taxon>Pseudomonadota</taxon>
        <taxon>Gammaproteobacteria</taxon>
        <taxon>Methylococcales</taxon>
        <taxon>Methylococcaceae</taxon>
        <taxon>Methylomonas</taxon>
    </lineage>
</organism>
<evidence type="ECO:0000256" key="1">
    <source>
        <dbReference type="SAM" id="Phobius"/>
    </source>
</evidence>
<protein>
    <submittedName>
        <fullName evidence="2">Uncharacterized protein</fullName>
    </submittedName>
</protein>
<dbReference type="STRING" id="1538553.JT25_007005"/>
<proteinExistence type="predicted"/>
<keyword evidence="1" id="KW-0472">Membrane</keyword>
<sequence length="554" mass="61981">MKTEQALHPIKLKPPFYQEGGQCGLHRYLDAEFINRFKQDMQRRQFDLPQFSEWQQEERHSRHGQQPVLRLPLHRAFHIVSCEVVCDRFGEPALDPQKISSAGFVIRRLSGGREQAWMLEDGEALGWQDAPSELRDPDLHRRLCANGVLHKRDDQAAYSGEEVHPLHVLKTSDANRKTHTLLFGYLPLGGFYYLRDVSQAFDSADQAQTASVAAAMLPWPFGYRQPLNQTWLAEHSKPLAQGLPSKGFFELLRMLVNRYHLGEAGIAENAALENKSQQLWLYDEAKLPAGLQGQAYTETSQGLFAPYRQQSFYSYLQACFALGGDNPLVRWLIQQEQAIDAVGGLDKLAALPALPNANGVGNLNLTLLLLAADAQEIRVLLGQRLSDQALSKVKEIPLPKFAQNAGDVYQVVAFVRAKNQQGQEQIQWANADTRSIQFRVAAPFDADASRPALIQMPSLADLRRGLAKGAAMITPADTFDLMNKLKLNKGASEDTVKDTAGPDFGIQWICSFSLPVITLVAMILLMIMISLLNIVFFWLPWVRICLPFPKIKGG</sequence>
<keyword evidence="1" id="KW-1133">Transmembrane helix</keyword>
<keyword evidence="1" id="KW-0812">Transmembrane</keyword>
<dbReference type="AlphaFoldDB" id="A0A126T2D3"/>
<reference evidence="2 3" key="1">
    <citation type="journal article" date="2015" name="Environ. Microbiol.">
        <title>Methane oxidation coupled to nitrate reduction under hypoxia by the Gammaproteobacterium Methylomonas denitrificans, sp. nov. type strain FJG1.</title>
        <authorList>
            <person name="Kits K.D."/>
            <person name="Klotz M.G."/>
            <person name="Stein L.Y."/>
        </authorList>
    </citation>
    <scope>NUCLEOTIDE SEQUENCE [LARGE SCALE GENOMIC DNA]</scope>
    <source>
        <strain evidence="2 3">FJG1</strain>
    </source>
</reference>
<gene>
    <name evidence="2" type="ORF">JT25_007005</name>
</gene>
<dbReference type="KEGG" id="mdn:JT25_007005"/>
<dbReference type="OrthoDB" id="136948at2"/>
<dbReference type="Proteomes" id="UP000030512">
    <property type="component" value="Chromosome"/>
</dbReference>
<feature type="transmembrane region" description="Helical" evidence="1">
    <location>
        <begin position="516"/>
        <end position="542"/>
    </location>
</feature>
<dbReference type="RefSeq" id="WP_036279070.1">
    <property type="nucleotide sequence ID" value="NZ_CP014476.1"/>
</dbReference>
<dbReference type="EMBL" id="CP014476">
    <property type="protein sequence ID" value="AMK76241.1"/>
    <property type="molecule type" value="Genomic_DNA"/>
</dbReference>
<evidence type="ECO:0000313" key="2">
    <source>
        <dbReference type="EMBL" id="AMK76241.1"/>
    </source>
</evidence>
<accession>A0A126T2D3</accession>
<keyword evidence="3" id="KW-1185">Reference proteome</keyword>
<evidence type="ECO:0000313" key="3">
    <source>
        <dbReference type="Proteomes" id="UP000030512"/>
    </source>
</evidence>